<proteinExistence type="predicted"/>
<protein>
    <submittedName>
        <fullName evidence="1">3-keto-5-aminohexanoate cleavage protein</fullName>
    </submittedName>
</protein>
<dbReference type="RefSeq" id="WP_369143346.1">
    <property type="nucleotide sequence ID" value="NZ_CP163444.1"/>
</dbReference>
<dbReference type="PANTHER" id="PTHR37418:SF1">
    <property type="entry name" value="3-KETO-5-AMINOHEXANOATE CLEAVAGE PROTEIN"/>
    <property type="match status" value="1"/>
</dbReference>
<sequence length="279" mass="28473">MSAAAAVLQVCLNGSRGPRDSAAVPMTPESLAESAARSVAAGAREVRVHPRTPCGGTSLSPRVLGPVLTAIGAAVGTPVRVTTTASAEPDPGRRVERIRSWTVLPGLVSVDWHEPGAEEVATALLERGIAVEAALWSGTDGPARFASSPPASRVERVLAKVTAPAMGPDLLAKVTDLDALAKIADPDLLTEVTDPGLLAQAGGRGGDSAATARVLLPAPAVPPGVPVLLHGVDDGVWPVLRLARRLGAHARIGLEDTLFLPDGTRARSNAELVAAALAY</sequence>
<dbReference type="GO" id="GO:0043720">
    <property type="term" value="F:3-keto-5-aminohexanoate cleavage activity"/>
    <property type="evidence" value="ECO:0007669"/>
    <property type="project" value="InterPro"/>
</dbReference>
<dbReference type="Pfam" id="PF05853">
    <property type="entry name" value="BKACE"/>
    <property type="match status" value="1"/>
</dbReference>
<dbReference type="InterPro" id="IPR013785">
    <property type="entry name" value="Aldolase_TIM"/>
</dbReference>
<dbReference type="PANTHER" id="PTHR37418">
    <property type="entry name" value="3-KETO-5-AMINOHEXANOATE CLEAVAGE ENZYME-RELATED"/>
    <property type="match status" value="1"/>
</dbReference>
<organism evidence="1">
    <name type="scientific">Streptomyces sp. R44</name>
    <dbReference type="NCBI Taxonomy" id="3238633"/>
    <lineage>
        <taxon>Bacteria</taxon>
        <taxon>Bacillati</taxon>
        <taxon>Actinomycetota</taxon>
        <taxon>Actinomycetes</taxon>
        <taxon>Kitasatosporales</taxon>
        <taxon>Streptomycetaceae</taxon>
        <taxon>Streptomyces</taxon>
    </lineage>
</organism>
<dbReference type="AlphaFoldDB" id="A0AB39SWY5"/>
<dbReference type="InterPro" id="IPR008567">
    <property type="entry name" value="BKACE"/>
</dbReference>
<evidence type="ECO:0000313" key="1">
    <source>
        <dbReference type="EMBL" id="XDQ70626.1"/>
    </source>
</evidence>
<dbReference type="EMBL" id="CP163444">
    <property type="protein sequence ID" value="XDQ70626.1"/>
    <property type="molecule type" value="Genomic_DNA"/>
</dbReference>
<gene>
    <name evidence="1" type="ORF">AB5J54_08915</name>
</gene>
<dbReference type="Gene3D" id="3.20.20.70">
    <property type="entry name" value="Aldolase class I"/>
    <property type="match status" value="1"/>
</dbReference>
<accession>A0AB39SWY5</accession>
<reference evidence="1" key="1">
    <citation type="submission" date="2024-07" db="EMBL/GenBank/DDBJ databases">
        <authorList>
            <person name="Yu S.T."/>
        </authorList>
    </citation>
    <scope>NUCLEOTIDE SEQUENCE</scope>
    <source>
        <strain evidence="1">R44</strain>
    </source>
</reference>
<name>A0AB39SWY5_9ACTN</name>